<feature type="transmembrane region" description="Helical" evidence="6">
    <location>
        <begin position="20"/>
        <end position="49"/>
    </location>
</feature>
<evidence type="ECO:0000256" key="6">
    <source>
        <dbReference type="SAM" id="Phobius"/>
    </source>
</evidence>
<evidence type="ECO:0000256" key="4">
    <source>
        <dbReference type="ARBA" id="ARBA00022989"/>
    </source>
</evidence>
<feature type="transmembrane region" description="Helical" evidence="6">
    <location>
        <begin position="55"/>
        <end position="74"/>
    </location>
</feature>
<dbReference type="NCBIfam" id="TIGR00360">
    <property type="entry name" value="ComEC_N-term"/>
    <property type="match status" value="1"/>
</dbReference>
<dbReference type="InParanoid" id="D4H1A2"/>
<dbReference type="Pfam" id="PF03772">
    <property type="entry name" value="Competence"/>
    <property type="match status" value="1"/>
</dbReference>
<evidence type="ECO:0000256" key="1">
    <source>
        <dbReference type="ARBA" id="ARBA00004651"/>
    </source>
</evidence>
<keyword evidence="3 6" id="KW-0812">Transmembrane</keyword>
<evidence type="ECO:0000256" key="3">
    <source>
        <dbReference type="ARBA" id="ARBA00022692"/>
    </source>
</evidence>
<feature type="transmembrane region" description="Helical" evidence="6">
    <location>
        <begin position="344"/>
        <end position="362"/>
    </location>
</feature>
<dbReference type="RefSeq" id="WP_013009398.1">
    <property type="nucleotide sequence ID" value="NC_013943.1"/>
</dbReference>
<accession>D4H1A2</accession>
<dbReference type="Proteomes" id="UP000002012">
    <property type="component" value="Chromosome"/>
</dbReference>
<proteinExistence type="predicted"/>
<evidence type="ECO:0000259" key="7">
    <source>
        <dbReference type="Pfam" id="PF03772"/>
    </source>
</evidence>
<evidence type="ECO:0000313" key="8">
    <source>
        <dbReference type="EMBL" id="ADD66850.1"/>
    </source>
</evidence>
<dbReference type="eggNOG" id="COG0658">
    <property type="taxonomic scope" value="Bacteria"/>
</dbReference>
<dbReference type="InterPro" id="IPR052159">
    <property type="entry name" value="Competence_DNA_uptake"/>
</dbReference>
<keyword evidence="4 6" id="KW-1133">Transmembrane helix</keyword>
<evidence type="ECO:0000313" key="9">
    <source>
        <dbReference type="Proteomes" id="UP000002012"/>
    </source>
</evidence>
<dbReference type="AlphaFoldDB" id="D4H1A2"/>
<dbReference type="GO" id="GO:0005886">
    <property type="term" value="C:plasma membrane"/>
    <property type="evidence" value="ECO:0007669"/>
    <property type="project" value="UniProtKB-SubCell"/>
</dbReference>
<feature type="transmembrane region" description="Helical" evidence="6">
    <location>
        <begin position="186"/>
        <end position="213"/>
    </location>
</feature>
<dbReference type="HOGENOM" id="CLU_481248_0_0_0"/>
<feature type="transmembrane region" description="Helical" evidence="6">
    <location>
        <begin position="309"/>
        <end position="332"/>
    </location>
</feature>
<sequence length="566" mass="63136">MKKLLYQLFIIGQGRVELFFVLCVFSAYVLYPSVYAGSFSAFALPVYFIKKKKGVVIGFAVLLLYLFAAGTLLVTGEKESNGSKNLYSTTAGTLVVSQKLLPGDIVFGAYKMRKYAGEPEGRFARGYYISDVELRRISVPLLRSILHVRQSVSEKLFYSTGGELRLTQAVMLGDKQFLTQETKDKYLLTGLGHLLAISGLHVGLYAMVCYFIFGFLPRKLRLIPAGLMLLLLIPFTGFKIPVLRAGLLGFCIVVAKFVDFSTDVRKLLLFFAGIFILVSPSMIVSPSFLLSFSAVYGLLHLNDLKYPKFLAPVMVGIVATVFIIPAASAAFGSFNISSIISTPFLVPVISAQVICFLLYLALPSLSLEPVILLEKVHLLFIDVFAEKLGFVFTMYKAEILWAAAMMFFLYACARLRMLWLSFVLLLIPYIPAHVEKGGYFPNMGRSKGFVVVDDKVHIFFKGHHGDFLYRFIPYLAELGVEAADRGTIDIYGSENIFIPVKVTSEDYGWICVNRLDEECKAVYHTKSNSYGCDDDRVHILYKNKCSTGKTYLLSDTGDLIIDNPSE</sequence>
<keyword evidence="5 6" id="KW-0472">Membrane</keyword>
<gene>
    <name evidence="8" type="ordered locus">Dacet_0044</name>
</gene>
<dbReference type="STRING" id="522772.Dacet_0044"/>
<dbReference type="EMBL" id="CP001968">
    <property type="protein sequence ID" value="ADD66850.1"/>
    <property type="molecule type" value="Genomic_DNA"/>
</dbReference>
<reference evidence="8 9" key="1">
    <citation type="journal article" date="2010" name="Stand. Genomic Sci.">
        <title>Complete genome sequence of Denitrovibrio acetiphilus type strain (N2460).</title>
        <authorList>
            <person name="Kiss H."/>
            <person name="Lang E."/>
            <person name="Lapidus A."/>
            <person name="Copeland A."/>
            <person name="Nolan M."/>
            <person name="Glavina Del Rio T."/>
            <person name="Chen F."/>
            <person name="Lucas S."/>
            <person name="Tice H."/>
            <person name="Cheng J.F."/>
            <person name="Han C."/>
            <person name="Goodwin L."/>
            <person name="Pitluck S."/>
            <person name="Liolios K."/>
            <person name="Pati A."/>
            <person name="Ivanova N."/>
            <person name="Mavromatis K."/>
            <person name="Chen A."/>
            <person name="Palaniappan K."/>
            <person name="Land M."/>
            <person name="Hauser L."/>
            <person name="Chang Y.J."/>
            <person name="Jeffries C.D."/>
            <person name="Detter J.C."/>
            <person name="Brettin T."/>
            <person name="Spring S."/>
            <person name="Rohde M."/>
            <person name="Goker M."/>
            <person name="Woyke T."/>
            <person name="Bristow J."/>
            <person name="Eisen J.A."/>
            <person name="Markowitz V."/>
            <person name="Hugenholtz P."/>
            <person name="Kyrpides N.C."/>
            <person name="Klenk H.P."/>
        </authorList>
    </citation>
    <scope>NUCLEOTIDE SEQUENCE [LARGE SCALE GENOMIC DNA]</scope>
    <source>
        <strain evidence="9">DSM 12809 / NBRC 114555 / N2460</strain>
    </source>
</reference>
<name>D4H1A2_DENA2</name>
<comment type="subcellular location">
    <subcellularLocation>
        <location evidence="1">Cell membrane</location>
        <topology evidence="1">Multi-pass membrane protein</topology>
    </subcellularLocation>
</comment>
<feature type="transmembrane region" description="Helical" evidence="6">
    <location>
        <begin position="399"/>
        <end position="427"/>
    </location>
</feature>
<evidence type="ECO:0000256" key="2">
    <source>
        <dbReference type="ARBA" id="ARBA00022475"/>
    </source>
</evidence>
<feature type="transmembrane region" description="Helical" evidence="6">
    <location>
        <begin position="267"/>
        <end position="289"/>
    </location>
</feature>
<dbReference type="PANTHER" id="PTHR30619">
    <property type="entry name" value="DNA INTERNALIZATION/COMPETENCE PROTEIN COMEC/REC2"/>
    <property type="match status" value="1"/>
</dbReference>
<protein>
    <submittedName>
        <fullName evidence="8">ComEC/Rec2-related protein</fullName>
    </submittedName>
</protein>
<feature type="domain" description="ComEC/Rec2-related protein" evidence="7">
    <location>
        <begin position="171"/>
        <end position="419"/>
    </location>
</feature>
<dbReference type="KEGG" id="dap:Dacet_0044"/>
<dbReference type="PANTHER" id="PTHR30619:SF1">
    <property type="entry name" value="RECOMBINATION PROTEIN 2"/>
    <property type="match status" value="1"/>
</dbReference>
<organism evidence="8 9">
    <name type="scientific">Denitrovibrio acetiphilus (strain DSM 12809 / NBRC 114555 / N2460)</name>
    <dbReference type="NCBI Taxonomy" id="522772"/>
    <lineage>
        <taxon>Bacteria</taxon>
        <taxon>Pseudomonadati</taxon>
        <taxon>Deferribacterota</taxon>
        <taxon>Deferribacteres</taxon>
        <taxon>Deferribacterales</taxon>
        <taxon>Geovibrionaceae</taxon>
        <taxon>Denitrovibrio</taxon>
    </lineage>
</organism>
<dbReference type="PaxDb" id="522772-Dacet_0044"/>
<dbReference type="InterPro" id="IPR004477">
    <property type="entry name" value="ComEC_N"/>
</dbReference>
<evidence type="ECO:0000256" key="5">
    <source>
        <dbReference type="ARBA" id="ARBA00023136"/>
    </source>
</evidence>
<keyword evidence="9" id="KW-1185">Reference proteome</keyword>
<feature type="transmembrane region" description="Helical" evidence="6">
    <location>
        <begin position="225"/>
        <end position="255"/>
    </location>
</feature>
<keyword evidence="2" id="KW-1003">Cell membrane</keyword>